<evidence type="ECO:0000313" key="5">
    <source>
        <dbReference type="EMBL" id="GGZ81889.1"/>
    </source>
</evidence>
<dbReference type="PANTHER" id="PTHR12215:SF10">
    <property type="entry name" value="L-AMINOADIPATE-SEMIALDEHYDE DEHYDROGENASE-PHOSPHOPANTETHEINYL TRANSFERASE"/>
    <property type="match status" value="1"/>
</dbReference>
<reference evidence="5" key="2">
    <citation type="submission" date="2020-09" db="EMBL/GenBank/DDBJ databases">
        <authorList>
            <person name="Sun Q."/>
            <person name="Ohkuma M."/>
        </authorList>
    </citation>
    <scope>NUCLEOTIDE SEQUENCE</scope>
    <source>
        <strain evidence="5">JCM 5016</strain>
    </source>
</reference>
<sequence length="295" mass="32217">MSGRRRGPGAAVGPPLRLHGPPLRPHGPAGPWRRVRRALRERGTVLVYGLLDDWVPREPYSAGLRRLLGGDWGRYEAMAVAAVRNRFAASRRLIKHVAGYALQAPPEDVELAYRPGGRPYLRGCDHLDISLSHTGDLLLLGVTRRGGIGVDAEPADRRTLLSGAERRLWTPYEIEALAGVGEADRPRQLVRLWTLKEAYSKAIGQGMRFRFNDFGFPLDGVPPRVLTPHGRAGTGDEWSFGSARVENRYVVSWALHDTGGRGAGAAAAAARLDWGLVEALTSCDVRRSQPGMIGS</sequence>
<dbReference type="InterPro" id="IPR037143">
    <property type="entry name" value="4-PPantetheinyl_Trfase_dom_sf"/>
</dbReference>
<protein>
    <recommendedName>
        <fullName evidence="4">4'-phosphopantetheinyl transferase domain-containing protein</fullName>
    </recommendedName>
</protein>
<dbReference type="InterPro" id="IPR008278">
    <property type="entry name" value="4-PPantetheinyl_Trfase_dom"/>
</dbReference>
<comment type="caution">
    <text evidence="5">The sequence shown here is derived from an EMBL/GenBank/DDBJ whole genome shotgun (WGS) entry which is preliminary data.</text>
</comment>
<feature type="domain" description="4'-phosphopantetheinyl transferase" evidence="4">
    <location>
        <begin position="147"/>
        <end position="251"/>
    </location>
</feature>
<dbReference type="RefSeq" id="WP_229879358.1">
    <property type="nucleotide sequence ID" value="NZ_BMWH01000005.1"/>
</dbReference>
<dbReference type="GO" id="GO:0008897">
    <property type="term" value="F:holo-[acyl-carrier-protein] synthase activity"/>
    <property type="evidence" value="ECO:0007669"/>
    <property type="project" value="InterPro"/>
</dbReference>
<proteinExistence type="inferred from homology"/>
<dbReference type="GO" id="GO:0005829">
    <property type="term" value="C:cytosol"/>
    <property type="evidence" value="ECO:0007669"/>
    <property type="project" value="TreeGrafter"/>
</dbReference>
<dbReference type="SUPFAM" id="SSF56214">
    <property type="entry name" value="4'-phosphopantetheinyl transferase"/>
    <property type="match status" value="2"/>
</dbReference>
<keyword evidence="2" id="KW-0808">Transferase</keyword>
<name>A0A918R2M0_9ACTN</name>
<dbReference type="Proteomes" id="UP000623010">
    <property type="component" value="Unassembled WGS sequence"/>
</dbReference>
<keyword evidence="6" id="KW-1185">Reference proteome</keyword>
<dbReference type="Pfam" id="PF01648">
    <property type="entry name" value="ACPS"/>
    <property type="match status" value="1"/>
</dbReference>
<evidence type="ECO:0000256" key="2">
    <source>
        <dbReference type="ARBA" id="ARBA00022679"/>
    </source>
</evidence>
<dbReference type="InterPro" id="IPR050559">
    <property type="entry name" value="P-Pant_transferase_sf"/>
</dbReference>
<reference evidence="5" key="1">
    <citation type="journal article" date="2014" name="Int. J. Syst. Evol. Microbiol.">
        <title>Complete genome sequence of Corynebacterium casei LMG S-19264T (=DSM 44701T), isolated from a smear-ripened cheese.</title>
        <authorList>
            <consortium name="US DOE Joint Genome Institute (JGI-PGF)"/>
            <person name="Walter F."/>
            <person name="Albersmeier A."/>
            <person name="Kalinowski J."/>
            <person name="Ruckert C."/>
        </authorList>
    </citation>
    <scope>NUCLEOTIDE SEQUENCE</scope>
    <source>
        <strain evidence="5">JCM 5016</strain>
    </source>
</reference>
<accession>A0A918R2M0</accession>
<evidence type="ECO:0000256" key="3">
    <source>
        <dbReference type="SAM" id="MobiDB-lite"/>
    </source>
</evidence>
<evidence type="ECO:0000259" key="4">
    <source>
        <dbReference type="Pfam" id="PF01648"/>
    </source>
</evidence>
<dbReference type="Gene3D" id="3.90.470.20">
    <property type="entry name" value="4'-phosphopantetheinyl transferase domain"/>
    <property type="match status" value="2"/>
</dbReference>
<organism evidence="5 6">
    <name type="scientific">Streptomyces echinoruber</name>
    <dbReference type="NCBI Taxonomy" id="68898"/>
    <lineage>
        <taxon>Bacteria</taxon>
        <taxon>Bacillati</taxon>
        <taxon>Actinomycetota</taxon>
        <taxon>Actinomycetes</taxon>
        <taxon>Kitasatosporales</taxon>
        <taxon>Streptomycetaceae</taxon>
        <taxon>Streptomyces</taxon>
    </lineage>
</organism>
<dbReference type="GO" id="GO:0000287">
    <property type="term" value="F:magnesium ion binding"/>
    <property type="evidence" value="ECO:0007669"/>
    <property type="project" value="InterPro"/>
</dbReference>
<feature type="compositionally biased region" description="Low complexity" evidence="3">
    <location>
        <begin position="8"/>
        <end position="30"/>
    </location>
</feature>
<dbReference type="PANTHER" id="PTHR12215">
    <property type="entry name" value="PHOSPHOPANTETHEINE TRANSFERASE"/>
    <property type="match status" value="1"/>
</dbReference>
<comment type="similarity">
    <text evidence="1">Belongs to the P-Pant transferase superfamily. Gsp/Sfp/HetI/AcpT family.</text>
</comment>
<evidence type="ECO:0000313" key="6">
    <source>
        <dbReference type="Proteomes" id="UP000623010"/>
    </source>
</evidence>
<gene>
    <name evidence="5" type="ORF">GCM10010389_19680</name>
</gene>
<evidence type="ECO:0000256" key="1">
    <source>
        <dbReference type="ARBA" id="ARBA00010990"/>
    </source>
</evidence>
<dbReference type="EMBL" id="BMWH01000005">
    <property type="protein sequence ID" value="GGZ81889.1"/>
    <property type="molecule type" value="Genomic_DNA"/>
</dbReference>
<dbReference type="GO" id="GO:0019878">
    <property type="term" value="P:lysine biosynthetic process via aminoadipic acid"/>
    <property type="evidence" value="ECO:0007669"/>
    <property type="project" value="TreeGrafter"/>
</dbReference>
<feature type="region of interest" description="Disordered" evidence="3">
    <location>
        <begin position="1"/>
        <end position="30"/>
    </location>
</feature>
<dbReference type="AlphaFoldDB" id="A0A918R2M0"/>